<dbReference type="Proteomes" id="UP001180840">
    <property type="component" value="Unassembled WGS sequence"/>
</dbReference>
<gene>
    <name evidence="3" type="ORF">J2S39_001261</name>
</gene>
<feature type="chain" id="PRO_5047218846" description="Cell wall anchor domain protein" evidence="2">
    <location>
        <begin position="28"/>
        <end position="708"/>
    </location>
</feature>
<dbReference type="SUPFAM" id="SSF49899">
    <property type="entry name" value="Concanavalin A-like lectins/glucanases"/>
    <property type="match status" value="1"/>
</dbReference>
<protein>
    <recommendedName>
        <fullName evidence="5">Cell wall anchor domain protein</fullName>
    </recommendedName>
</protein>
<dbReference type="PANTHER" id="PTHR43143">
    <property type="entry name" value="METALLOPHOSPHOESTERASE, CALCINEURIN SUPERFAMILY"/>
    <property type="match status" value="1"/>
</dbReference>
<evidence type="ECO:0000256" key="1">
    <source>
        <dbReference type="SAM" id="Phobius"/>
    </source>
</evidence>
<keyword evidence="4" id="KW-1185">Reference proteome</keyword>
<evidence type="ECO:0008006" key="5">
    <source>
        <dbReference type="Google" id="ProtNLM"/>
    </source>
</evidence>
<dbReference type="Gene3D" id="2.60.120.200">
    <property type="match status" value="1"/>
</dbReference>
<dbReference type="InterPro" id="IPR029052">
    <property type="entry name" value="Metallo-depent_PP-like"/>
</dbReference>
<evidence type="ECO:0000256" key="2">
    <source>
        <dbReference type="SAM" id="SignalP"/>
    </source>
</evidence>
<keyword evidence="2" id="KW-0732">Signal</keyword>
<keyword evidence="1" id="KW-1133">Transmembrane helix</keyword>
<dbReference type="RefSeq" id="WP_290194507.1">
    <property type="nucleotide sequence ID" value="NZ_CP047654.1"/>
</dbReference>
<feature type="signal peptide" evidence="2">
    <location>
        <begin position="1"/>
        <end position="27"/>
    </location>
</feature>
<reference evidence="3" key="1">
    <citation type="submission" date="2023-07" db="EMBL/GenBank/DDBJ databases">
        <title>Sequencing the genomes of 1000 actinobacteria strains.</title>
        <authorList>
            <person name="Klenk H.-P."/>
        </authorList>
    </citation>
    <scope>NUCLEOTIDE SEQUENCE</scope>
    <source>
        <strain evidence="3">DSM 107476</strain>
    </source>
</reference>
<comment type="caution">
    <text evidence="3">The sequence shown here is derived from an EMBL/GenBank/DDBJ whole genome shotgun (WGS) entry which is preliminary data.</text>
</comment>
<dbReference type="SUPFAM" id="SSF56300">
    <property type="entry name" value="Metallo-dependent phosphatases"/>
    <property type="match status" value="1"/>
</dbReference>
<keyword evidence="1" id="KW-0812">Transmembrane</keyword>
<organism evidence="3 4">
    <name type="scientific">Corynebacterium guangdongense</name>
    <dbReference type="NCBI Taxonomy" id="1783348"/>
    <lineage>
        <taxon>Bacteria</taxon>
        <taxon>Bacillati</taxon>
        <taxon>Actinomycetota</taxon>
        <taxon>Actinomycetes</taxon>
        <taxon>Mycobacteriales</taxon>
        <taxon>Corynebacteriaceae</taxon>
        <taxon>Corynebacterium</taxon>
    </lineage>
</organism>
<keyword evidence="1" id="KW-0472">Membrane</keyword>
<evidence type="ECO:0000313" key="4">
    <source>
        <dbReference type="Proteomes" id="UP001180840"/>
    </source>
</evidence>
<accession>A0ABU1ZXT5</accession>
<dbReference type="Pfam" id="PF13385">
    <property type="entry name" value="Laminin_G_3"/>
    <property type="match status" value="1"/>
</dbReference>
<dbReference type="Gene3D" id="3.60.21.10">
    <property type="match status" value="1"/>
</dbReference>
<evidence type="ECO:0000313" key="3">
    <source>
        <dbReference type="EMBL" id="MDR7329585.1"/>
    </source>
</evidence>
<name>A0ABU1ZXT5_9CORY</name>
<dbReference type="PANTHER" id="PTHR43143:SF5">
    <property type="entry name" value="SECRETED PROTEIN"/>
    <property type="match status" value="1"/>
</dbReference>
<sequence>MTSFRPWLTLSVAAAALTGIITVPATAQTAPSTEPASRFTVGVLPDTQFYSRYGTAETGDLFQARYGSEPFLAQTRWLAAHDESLNMPFVTHLGDVVDQPGIDGEWAVADEAMAVLEENGLNYSILPGNHDKAVTEAGTQFSRHFPASRAAGNETFGARYDAENNESEYHIFEAEGQEYLVLALAWRADADALTWAQSVIDAHPELPVILTSHEILDIDGNGDVFLSTAYGQDLWENFISANDQIFLTMGGHHHGAGHTVMKNDAGNDVVLVLQDYQMAYQGGNGLLGLLEFDLSNNTLGMTALSPWVAEKPAETLNQFDDLILPDAPDDWSVDLNFTERFSGFAPDFTAGEADDPDYSELAKAIVSEGYVAPVIAESDRPSGTADFPRVDETVAHWRPGATSVDGVQLLDGQAAPVGSLIPDISGNGNDMTRAELNTRGASGSLESDVTYSSDTHELSSDTGSLVWANQDGDSSSLNWFETAADAAANTETFEEGYTFETFVKIGAEFDGDNNWMGAVSRQGQRGEIAADMPEGEEPPAALAVSSLRELQWTAVATEGRTTGTSNWSHEVPRDEWLHVAIVNDPASDTVEMFVNGAPILRDVIDAEGLATANDPWLIGANMWEGDPANPWYGSIGETRIVHGALAPEQWLTVRAETPADVAGNGLSAEAGSSAGTGLVAVLASAIAGVLAVLALPGFQQGLRDFLKF</sequence>
<dbReference type="InterPro" id="IPR013320">
    <property type="entry name" value="ConA-like_dom_sf"/>
</dbReference>
<proteinExistence type="predicted"/>
<dbReference type="EMBL" id="JAVDXZ010000001">
    <property type="protein sequence ID" value="MDR7329585.1"/>
    <property type="molecule type" value="Genomic_DNA"/>
</dbReference>
<dbReference type="InterPro" id="IPR051918">
    <property type="entry name" value="STPP_CPPED1"/>
</dbReference>
<feature type="transmembrane region" description="Helical" evidence="1">
    <location>
        <begin position="677"/>
        <end position="698"/>
    </location>
</feature>